<dbReference type="GO" id="GO:0003677">
    <property type="term" value="F:DNA binding"/>
    <property type="evidence" value="ECO:0007669"/>
    <property type="project" value="UniProtKB-KW"/>
</dbReference>
<evidence type="ECO:0000256" key="1">
    <source>
        <dbReference type="ARBA" id="ARBA00022741"/>
    </source>
</evidence>
<dbReference type="Gene3D" id="3.40.50.300">
    <property type="entry name" value="P-loop containing nucleotide triphosphate hydrolases"/>
    <property type="match status" value="1"/>
</dbReference>
<dbReference type="PROSITE" id="PS00676">
    <property type="entry name" value="SIGMA54_INTERACT_2"/>
    <property type="match status" value="1"/>
</dbReference>
<evidence type="ECO:0000259" key="11">
    <source>
        <dbReference type="PROSITE" id="PS50113"/>
    </source>
</evidence>
<comment type="caution">
    <text evidence="12">The sequence shown here is derived from an EMBL/GenBank/DDBJ whole genome shotgun (WGS) entry which is preliminary data.</text>
</comment>
<dbReference type="AlphaFoldDB" id="A0A4R2NK34"/>
<dbReference type="Pfam" id="PF00158">
    <property type="entry name" value="Sigma54_activat"/>
    <property type="match status" value="1"/>
</dbReference>
<dbReference type="GO" id="GO:0006355">
    <property type="term" value="P:regulation of DNA-templated transcription"/>
    <property type="evidence" value="ECO:0007669"/>
    <property type="project" value="InterPro"/>
</dbReference>
<feature type="domain" description="PAC" evidence="11">
    <location>
        <begin position="80"/>
        <end position="132"/>
    </location>
</feature>
<evidence type="ECO:0000256" key="4">
    <source>
        <dbReference type="ARBA" id="ARBA00023015"/>
    </source>
</evidence>
<dbReference type="FunFam" id="3.40.50.300:FF:000006">
    <property type="entry name" value="DNA-binding transcriptional regulator NtrC"/>
    <property type="match status" value="1"/>
</dbReference>
<sequence length="487" mass="54833">MSNSKNIEKLEHEILELETIFELSMDEIFVTDGAGNCIRVNPACQKNCGKSVDELVGRNVRDLVAEGIFTPSATLKVLETKEPVTVIQTTSNGKRLHVTSSPVFNDSGELIFVISNTIDITEVLSLKEKIKEMEELIESYNIQLNELKSNNQYYGNKIVAKSPSIVKILELLGRVAKVDSTVLLLGESGVGKTEIARWIHDESTRKNASFVEINCGAIPPNLFESELYGYESGAFSGSLSSGKKGLIELADNGTLFLDEIGELSIDLQTKLLQVIQNKSFMRVGGRKTKKVDIRIIAATNRDLDKMVRDGAFRQDLYYRLSVVPIEVPPLRDRREELIELIFSLLDRINAKYNSNKMLSPNVLEELTAYDWPGNIRELENTLERLVVTTDGILIDKGLTNQPPAKNFKEEPKQDKAFYDKGDFVAELFNNNELSLEERLESVEKELLSYYMKKLGSTRKVADFLSSSQSTISRKCIKYKINRPKNDL</sequence>
<dbReference type="Gene3D" id="3.30.450.20">
    <property type="entry name" value="PAS domain"/>
    <property type="match status" value="1"/>
</dbReference>
<dbReference type="PROSITE" id="PS00688">
    <property type="entry name" value="SIGMA54_INTERACT_3"/>
    <property type="match status" value="1"/>
</dbReference>
<dbReference type="InterPro" id="IPR025943">
    <property type="entry name" value="Sigma_54_int_dom_ATP-bd_2"/>
</dbReference>
<dbReference type="SUPFAM" id="SSF52540">
    <property type="entry name" value="P-loop containing nucleoside triphosphate hydrolases"/>
    <property type="match status" value="1"/>
</dbReference>
<gene>
    <name evidence="12" type="ORF">EV207_14225</name>
</gene>
<dbReference type="RefSeq" id="WP_132747764.1">
    <property type="nucleotide sequence ID" value="NZ_SLXK01000042.1"/>
</dbReference>
<dbReference type="CDD" id="cd00009">
    <property type="entry name" value="AAA"/>
    <property type="match status" value="1"/>
</dbReference>
<dbReference type="SUPFAM" id="SSF55785">
    <property type="entry name" value="PYP-like sensor domain (PAS domain)"/>
    <property type="match status" value="1"/>
</dbReference>
<evidence type="ECO:0000256" key="5">
    <source>
        <dbReference type="ARBA" id="ARBA00023125"/>
    </source>
</evidence>
<evidence type="ECO:0000259" key="9">
    <source>
        <dbReference type="PROSITE" id="PS50045"/>
    </source>
</evidence>
<protein>
    <recommendedName>
        <fullName evidence="7">HTH-type transcriptional regulatory protein TyrR</fullName>
    </recommendedName>
</protein>
<dbReference type="SMART" id="SM00382">
    <property type="entry name" value="AAA"/>
    <property type="match status" value="1"/>
</dbReference>
<dbReference type="PROSITE" id="PS50045">
    <property type="entry name" value="SIGMA54_INTERACT_4"/>
    <property type="match status" value="1"/>
</dbReference>
<dbReference type="SMART" id="SM00091">
    <property type="entry name" value="PAS"/>
    <property type="match status" value="1"/>
</dbReference>
<dbReference type="Pfam" id="PF25601">
    <property type="entry name" value="AAA_lid_14"/>
    <property type="match status" value="1"/>
</dbReference>
<dbReference type="PANTHER" id="PTHR32071">
    <property type="entry name" value="TRANSCRIPTIONAL REGULATORY PROTEIN"/>
    <property type="match status" value="1"/>
</dbReference>
<proteinExistence type="predicted"/>
<feature type="coiled-coil region" evidence="8">
    <location>
        <begin position="123"/>
        <end position="150"/>
    </location>
</feature>
<dbReference type="InterPro" id="IPR027417">
    <property type="entry name" value="P-loop_NTPase"/>
</dbReference>
<evidence type="ECO:0000256" key="7">
    <source>
        <dbReference type="ARBA" id="ARBA00029500"/>
    </source>
</evidence>
<keyword evidence="5" id="KW-0238">DNA-binding</keyword>
<dbReference type="SUPFAM" id="SSF46689">
    <property type="entry name" value="Homeodomain-like"/>
    <property type="match status" value="1"/>
</dbReference>
<dbReference type="PROSITE" id="PS50112">
    <property type="entry name" value="PAS"/>
    <property type="match status" value="1"/>
</dbReference>
<keyword evidence="2" id="KW-0058">Aromatic hydrocarbons catabolism</keyword>
<evidence type="ECO:0000259" key="10">
    <source>
        <dbReference type="PROSITE" id="PS50112"/>
    </source>
</evidence>
<evidence type="ECO:0000313" key="12">
    <source>
        <dbReference type="EMBL" id="TCP21504.1"/>
    </source>
</evidence>
<organism evidence="12 13">
    <name type="scientific">Scopulibacillus darangshiensis</name>
    <dbReference type="NCBI Taxonomy" id="442528"/>
    <lineage>
        <taxon>Bacteria</taxon>
        <taxon>Bacillati</taxon>
        <taxon>Bacillota</taxon>
        <taxon>Bacilli</taxon>
        <taxon>Bacillales</taxon>
        <taxon>Sporolactobacillaceae</taxon>
        <taxon>Scopulibacillus</taxon>
    </lineage>
</organism>
<keyword evidence="6" id="KW-0804">Transcription</keyword>
<dbReference type="PROSITE" id="PS00675">
    <property type="entry name" value="SIGMA54_INTERACT_1"/>
    <property type="match status" value="1"/>
</dbReference>
<evidence type="ECO:0000313" key="13">
    <source>
        <dbReference type="Proteomes" id="UP000295416"/>
    </source>
</evidence>
<dbReference type="Gene3D" id="1.10.10.60">
    <property type="entry name" value="Homeodomain-like"/>
    <property type="match status" value="1"/>
</dbReference>
<keyword evidence="3" id="KW-0067">ATP-binding</keyword>
<feature type="domain" description="Sigma-54 factor interaction" evidence="9">
    <location>
        <begin position="158"/>
        <end position="387"/>
    </location>
</feature>
<dbReference type="InterPro" id="IPR058031">
    <property type="entry name" value="AAA_lid_NorR"/>
</dbReference>
<dbReference type="InterPro" id="IPR030828">
    <property type="entry name" value="HTH_TyrR"/>
</dbReference>
<dbReference type="InterPro" id="IPR025944">
    <property type="entry name" value="Sigma_54_int_dom_CS"/>
</dbReference>
<dbReference type="EMBL" id="SLXK01000042">
    <property type="protein sequence ID" value="TCP21504.1"/>
    <property type="molecule type" value="Genomic_DNA"/>
</dbReference>
<keyword evidence="4" id="KW-0805">Transcription regulation</keyword>
<evidence type="ECO:0000256" key="6">
    <source>
        <dbReference type="ARBA" id="ARBA00023163"/>
    </source>
</evidence>
<dbReference type="InterPro" id="IPR003593">
    <property type="entry name" value="AAA+_ATPase"/>
</dbReference>
<evidence type="ECO:0000256" key="3">
    <source>
        <dbReference type="ARBA" id="ARBA00022840"/>
    </source>
</evidence>
<keyword evidence="13" id="KW-1185">Reference proteome</keyword>
<dbReference type="CDD" id="cd00130">
    <property type="entry name" value="PAS"/>
    <property type="match status" value="1"/>
</dbReference>
<keyword evidence="1" id="KW-0547">Nucleotide-binding</keyword>
<accession>A0A4R2NK34</accession>
<dbReference type="GO" id="GO:0005524">
    <property type="term" value="F:ATP binding"/>
    <property type="evidence" value="ECO:0007669"/>
    <property type="project" value="UniProtKB-KW"/>
</dbReference>
<dbReference type="InterPro" id="IPR000014">
    <property type="entry name" value="PAS"/>
</dbReference>
<evidence type="ECO:0000256" key="8">
    <source>
        <dbReference type="SAM" id="Coils"/>
    </source>
</evidence>
<dbReference type="Pfam" id="PF13426">
    <property type="entry name" value="PAS_9"/>
    <property type="match status" value="1"/>
</dbReference>
<dbReference type="InterPro" id="IPR002078">
    <property type="entry name" value="Sigma_54_int"/>
</dbReference>
<dbReference type="InterPro" id="IPR009057">
    <property type="entry name" value="Homeodomain-like_sf"/>
</dbReference>
<dbReference type="InterPro" id="IPR035965">
    <property type="entry name" value="PAS-like_dom_sf"/>
</dbReference>
<reference evidence="12 13" key="1">
    <citation type="submission" date="2019-03" db="EMBL/GenBank/DDBJ databases">
        <title>Genomic Encyclopedia of Type Strains, Phase IV (KMG-IV): sequencing the most valuable type-strain genomes for metagenomic binning, comparative biology and taxonomic classification.</title>
        <authorList>
            <person name="Goeker M."/>
        </authorList>
    </citation>
    <scope>NUCLEOTIDE SEQUENCE [LARGE SCALE GENOMIC DNA]</scope>
    <source>
        <strain evidence="12 13">DSM 19377</strain>
    </source>
</reference>
<dbReference type="InterPro" id="IPR025662">
    <property type="entry name" value="Sigma_54_int_dom_ATP-bd_1"/>
</dbReference>
<name>A0A4R2NK34_9BACL</name>
<dbReference type="OrthoDB" id="9771372at2"/>
<dbReference type="PROSITE" id="PS50113">
    <property type="entry name" value="PAC"/>
    <property type="match status" value="1"/>
</dbReference>
<evidence type="ECO:0000256" key="2">
    <source>
        <dbReference type="ARBA" id="ARBA00022797"/>
    </source>
</evidence>
<keyword evidence="8" id="KW-0175">Coiled coil</keyword>
<dbReference type="Pfam" id="PF18024">
    <property type="entry name" value="HTH_50"/>
    <property type="match status" value="1"/>
</dbReference>
<dbReference type="NCBIfam" id="TIGR00229">
    <property type="entry name" value="sensory_box"/>
    <property type="match status" value="1"/>
</dbReference>
<dbReference type="PANTHER" id="PTHR32071:SF57">
    <property type="entry name" value="C4-DICARBOXYLATE TRANSPORT TRANSCRIPTIONAL REGULATORY PROTEIN DCTD"/>
    <property type="match status" value="1"/>
</dbReference>
<feature type="domain" description="PAS" evidence="10">
    <location>
        <begin position="13"/>
        <end position="64"/>
    </location>
</feature>
<dbReference type="InterPro" id="IPR000700">
    <property type="entry name" value="PAS-assoc_C"/>
</dbReference>
<dbReference type="Gene3D" id="1.10.8.60">
    <property type="match status" value="1"/>
</dbReference>
<dbReference type="Proteomes" id="UP000295416">
    <property type="component" value="Unassembled WGS sequence"/>
</dbReference>